<protein>
    <submittedName>
        <fullName evidence="1">Uncharacterized protein</fullName>
    </submittedName>
</protein>
<evidence type="ECO:0000313" key="2">
    <source>
        <dbReference type="Proteomes" id="UP000256964"/>
    </source>
</evidence>
<keyword evidence="2" id="KW-1185">Reference proteome</keyword>
<accession>A0A371DVJ0</accession>
<organism evidence="1 2">
    <name type="scientific">Lentinus brumalis</name>
    <dbReference type="NCBI Taxonomy" id="2498619"/>
    <lineage>
        <taxon>Eukaryota</taxon>
        <taxon>Fungi</taxon>
        <taxon>Dikarya</taxon>
        <taxon>Basidiomycota</taxon>
        <taxon>Agaricomycotina</taxon>
        <taxon>Agaricomycetes</taxon>
        <taxon>Polyporales</taxon>
        <taxon>Polyporaceae</taxon>
        <taxon>Lentinus</taxon>
    </lineage>
</organism>
<evidence type="ECO:0000313" key="1">
    <source>
        <dbReference type="EMBL" id="RDX56570.1"/>
    </source>
</evidence>
<dbReference type="Proteomes" id="UP000256964">
    <property type="component" value="Unassembled WGS sequence"/>
</dbReference>
<dbReference type="AlphaFoldDB" id="A0A371DVJ0"/>
<name>A0A371DVJ0_9APHY</name>
<proteinExistence type="predicted"/>
<gene>
    <name evidence="1" type="ORF">OH76DRAFT_397996</name>
</gene>
<sequence length="189" mass="21008">MQKTEASYTELPRLKKLFMIVRGMNRRNTPTLSFSVQTCNPNDPCAPRLRLPRRCTSAVCCVHDPHIPPMCNVRTSATRALPYLSAKPRRGNRSQESLEPVKHMRLIVCPQRPRWPHWPRSEKSGYSLPCGPPNSHCIHAESVPATLKMSQHSARESLPHALYKACESSCAFGCLAGVLTAPVAREAGA</sequence>
<reference evidence="1 2" key="1">
    <citation type="journal article" date="2018" name="Biotechnol. Biofuels">
        <title>Integrative visual omics of the white-rot fungus Polyporus brumalis exposes the biotechnological potential of its oxidative enzymes for delignifying raw plant biomass.</title>
        <authorList>
            <person name="Miyauchi S."/>
            <person name="Rancon A."/>
            <person name="Drula E."/>
            <person name="Hage H."/>
            <person name="Chaduli D."/>
            <person name="Favel A."/>
            <person name="Grisel S."/>
            <person name="Henrissat B."/>
            <person name="Herpoel-Gimbert I."/>
            <person name="Ruiz-Duenas F.J."/>
            <person name="Chevret D."/>
            <person name="Hainaut M."/>
            <person name="Lin J."/>
            <person name="Wang M."/>
            <person name="Pangilinan J."/>
            <person name="Lipzen A."/>
            <person name="Lesage-Meessen L."/>
            <person name="Navarro D."/>
            <person name="Riley R."/>
            <person name="Grigoriev I.V."/>
            <person name="Zhou S."/>
            <person name="Raouche S."/>
            <person name="Rosso M.N."/>
        </authorList>
    </citation>
    <scope>NUCLEOTIDE SEQUENCE [LARGE SCALE GENOMIC DNA]</scope>
    <source>
        <strain evidence="1 2">BRFM 1820</strain>
    </source>
</reference>
<dbReference type="EMBL" id="KZ857380">
    <property type="protein sequence ID" value="RDX56570.1"/>
    <property type="molecule type" value="Genomic_DNA"/>
</dbReference>